<keyword evidence="22" id="KW-1185">Reference proteome</keyword>
<keyword evidence="9" id="KW-0418">Kinase</keyword>
<comment type="function">
    <text evidence="15">Component of the EKC/KEOPS complex that is required for the formation of a threonylcarbamoyl group on adenosine at position 37 (t(6)A37) in tRNAs that read codons beginning with adenine. The complex is probably involved in the transfer of the threonylcarbamoyl moiety of threonylcarbamoyl-AMP (TC-AMP) to the N6 group of A37. TP53RK has ATPase activity in the context of the EKC/KEOPS complex and likely plays a supporting role to the catalytic subunit OSGEP. Atypical protein kinase that phosphorylates 'Ser-15' of p53/TP53 protein and may therefore participate in its activation.</text>
</comment>
<evidence type="ECO:0000256" key="4">
    <source>
        <dbReference type="ARBA" id="ARBA00022527"/>
    </source>
</evidence>
<dbReference type="AlphaFoldDB" id="A0ABD0YQ53"/>
<keyword evidence="11" id="KW-0067">ATP-binding</keyword>
<dbReference type="FunFam" id="1.10.510.10:FF:000323">
    <property type="entry name" value="TP53-regulating kinase, putative"/>
    <property type="match status" value="1"/>
</dbReference>
<dbReference type="InterPro" id="IPR011009">
    <property type="entry name" value="Kinase-like_dom_sf"/>
</dbReference>
<reference evidence="21 22" key="1">
    <citation type="submission" date="2024-07" db="EMBL/GenBank/DDBJ databases">
        <title>Chromosome-level genome assembly of the water stick insect Ranatra chinensis (Heteroptera: Nepidae).</title>
        <authorList>
            <person name="Liu X."/>
        </authorList>
    </citation>
    <scope>NUCLEOTIDE SEQUENCE [LARGE SCALE GENOMIC DNA]</scope>
    <source>
        <strain evidence="21">Cailab_2021Rc</strain>
        <tissue evidence="21">Muscle</tissue>
    </source>
</reference>
<dbReference type="FunFam" id="3.30.200.20:FF:000201">
    <property type="entry name" value="TP53-regulating kinase isoform X1"/>
    <property type="match status" value="1"/>
</dbReference>
<dbReference type="Gene3D" id="1.10.510.10">
    <property type="entry name" value="Transferase(Phosphotransferase) domain 1"/>
    <property type="match status" value="1"/>
</dbReference>
<feature type="domain" description="Protein kinase" evidence="20">
    <location>
        <begin position="1"/>
        <end position="224"/>
    </location>
</feature>
<evidence type="ECO:0000256" key="8">
    <source>
        <dbReference type="ARBA" id="ARBA00022741"/>
    </source>
</evidence>
<evidence type="ECO:0000256" key="18">
    <source>
        <dbReference type="ARBA" id="ARBA00080585"/>
    </source>
</evidence>
<dbReference type="GO" id="GO:0005634">
    <property type="term" value="C:nucleus"/>
    <property type="evidence" value="ECO:0007669"/>
    <property type="project" value="UniProtKB-SubCell"/>
</dbReference>
<dbReference type="GO" id="GO:0000408">
    <property type="term" value="C:EKC/KEOPS complex"/>
    <property type="evidence" value="ECO:0007669"/>
    <property type="project" value="UniProtKB-ARBA"/>
</dbReference>
<evidence type="ECO:0000256" key="10">
    <source>
        <dbReference type="ARBA" id="ARBA00022801"/>
    </source>
</evidence>
<dbReference type="InterPro" id="IPR022495">
    <property type="entry name" value="Bud32"/>
</dbReference>
<keyword evidence="8" id="KW-0547">Nucleotide-binding</keyword>
<evidence type="ECO:0000256" key="13">
    <source>
        <dbReference type="ARBA" id="ARBA00047899"/>
    </source>
</evidence>
<dbReference type="GO" id="GO:0008033">
    <property type="term" value="P:tRNA processing"/>
    <property type="evidence" value="ECO:0007669"/>
    <property type="project" value="UniProtKB-KW"/>
</dbReference>
<keyword evidence="4" id="KW-0723">Serine/threonine-protein kinase</keyword>
<evidence type="ECO:0000256" key="16">
    <source>
        <dbReference type="ARBA" id="ARBA00062157"/>
    </source>
</evidence>
<evidence type="ECO:0000259" key="20">
    <source>
        <dbReference type="PROSITE" id="PS50011"/>
    </source>
</evidence>
<accession>A0ABD0YQ53</accession>
<evidence type="ECO:0000256" key="6">
    <source>
        <dbReference type="ARBA" id="ARBA00022679"/>
    </source>
</evidence>
<dbReference type="PANTHER" id="PTHR12209:SF0">
    <property type="entry name" value="EKC_KEOPS COMPLEX SUBUNIT TP53RK"/>
    <property type="match status" value="1"/>
</dbReference>
<evidence type="ECO:0000256" key="2">
    <source>
        <dbReference type="ARBA" id="ARBA00010630"/>
    </source>
</evidence>
<dbReference type="PROSITE" id="PS50011">
    <property type="entry name" value="PROTEIN_KINASE_DOM"/>
    <property type="match status" value="1"/>
</dbReference>
<proteinExistence type="inferred from homology"/>
<evidence type="ECO:0000256" key="11">
    <source>
        <dbReference type="ARBA" id="ARBA00022840"/>
    </source>
</evidence>
<evidence type="ECO:0000256" key="12">
    <source>
        <dbReference type="ARBA" id="ARBA00023242"/>
    </source>
</evidence>
<dbReference type="GO" id="GO:0016787">
    <property type="term" value="F:hydrolase activity"/>
    <property type="evidence" value="ECO:0007669"/>
    <property type="project" value="UniProtKB-KW"/>
</dbReference>
<dbReference type="PROSITE" id="PS00109">
    <property type="entry name" value="PROTEIN_KINASE_TYR"/>
    <property type="match status" value="1"/>
</dbReference>
<dbReference type="PANTHER" id="PTHR12209">
    <property type="entry name" value="NON-SPECIFIC SERINE/THREONINE PROTEIN KINASE"/>
    <property type="match status" value="1"/>
</dbReference>
<organism evidence="21 22">
    <name type="scientific">Ranatra chinensis</name>
    <dbReference type="NCBI Taxonomy" id="642074"/>
    <lineage>
        <taxon>Eukaryota</taxon>
        <taxon>Metazoa</taxon>
        <taxon>Ecdysozoa</taxon>
        <taxon>Arthropoda</taxon>
        <taxon>Hexapoda</taxon>
        <taxon>Insecta</taxon>
        <taxon>Pterygota</taxon>
        <taxon>Neoptera</taxon>
        <taxon>Paraneoptera</taxon>
        <taxon>Hemiptera</taxon>
        <taxon>Heteroptera</taxon>
        <taxon>Panheteroptera</taxon>
        <taxon>Nepomorpha</taxon>
        <taxon>Nepidae</taxon>
        <taxon>Ranatrinae</taxon>
        <taxon>Ranatra</taxon>
    </lineage>
</organism>
<evidence type="ECO:0000256" key="7">
    <source>
        <dbReference type="ARBA" id="ARBA00022694"/>
    </source>
</evidence>
<comment type="similarity">
    <text evidence="2">Belongs to the protein kinase superfamily. BUD32 family.</text>
</comment>
<dbReference type="EMBL" id="JBFDAA010000009">
    <property type="protein sequence ID" value="KAL1129387.1"/>
    <property type="molecule type" value="Genomic_DNA"/>
</dbReference>
<dbReference type="EC" id="2.7.11.1" evidence="3"/>
<comment type="subcellular location">
    <subcellularLocation>
        <location evidence="1">Nucleus</location>
    </subcellularLocation>
</comment>
<gene>
    <name evidence="21" type="ORF">AAG570_013914</name>
</gene>
<evidence type="ECO:0000256" key="3">
    <source>
        <dbReference type="ARBA" id="ARBA00012513"/>
    </source>
</evidence>
<keyword evidence="6" id="KW-0808">Transferase</keyword>
<evidence type="ECO:0000256" key="14">
    <source>
        <dbReference type="ARBA" id="ARBA00048679"/>
    </source>
</evidence>
<evidence type="ECO:0000256" key="17">
    <source>
        <dbReference type="ARBA" id="ARBA00079584"/>
    </source>
</evidence>
<evidence type="ECO:0000313" key="21">
    <source>
        <dbReference type="EMBL" id="KAL1129387.1"/>
    </source>
</evidence>
<keyword evidence="7" id="KW-0819">tRNA processing</keyword>
<dbReference type="Pfam" id="PF06293">
    <property type="entry name" value="Kdo"/>
    <property type="match status" value="1"/>
</dbReference>
<dbReference type="SUPFAM" id="SSF56112">
    <property type="entry name" value="Protein kinase-like (PK-like)"/>
    <property type="match status" value="1"/>
</dbReference>
<comment type="catalytic activity">
    <reaction evidence="13">
        <text>L-threonyl-[protein] + ATP = O-phospho-L-threonyl-[protein] + ADP + H(+)</text>
        <dbReference type="Rhea" id="RHEA:46608"/>
        <dbReference type="Rhea" id="RHEA-COMP:11060"/>
        <dbReference type="Rhea" id="RHEA-COMP:11605"/>
        <dbReference type="ChEBI" id="CHEBI:15378"/>
        <dbReference type="ChEBI" id="CHEBI:30013"/>
        <dbReference type="ChEBI" id="CHEBI:30616"/>
        <dbReference type="ChEBI" id="CHEBI:61977"/>
        <dbReference type="ChEBI" id="CHEBI:456216"/>
        <dbReference type="EC" id="2.7.11.1"/>
    </reaction>
</comment>
<keyword evidence="10" id="KW-0378">Hydrolase</keyword>
<sequence>MSSEFVECQRGAEATLSRGTYLGKRVLLKRRPPKAYRHPHLDSALTKERTRAEARALIRARAAGVRVPTLYLVDLQRSSIYMEDVDNGITVKDYINKIQPKTEEESKLDSLMNEIGICISKLHSDGVIHGDLTTSNILVTPTSGNFGKLCFIDFGLSHTASTIEDKAVDLYVMERAMESTHSEAQRLLMRLLAGYLSHSGKAAEDVFKKLDQVRARGRKRTMVG</sequence>
<dbReference type="NCBIfam" id="NF011463">
    <property type="entry name" value="PRK14879.1-4"/>
    <property type="match status" value="1"/>
</dbReference>
<keyword evidence="12" id="KW-0539">Nucleus</keyword>
<evidence type="ECO:0000256" key="5">
    <source>
        <dbReference type="ARBA" id="ARBA00022553"/>
    </source>
</evidence>
<comment type="caution">
    <text evidence="21">The sequence shown here is derived from an EMBL/GenBank/DDBJ whole genome shotgun (WGS) entry which is preliminary data.</text>
</comment>
<evidence type="ECO:0000313" key="22">
    <source>
        <dbReference type="Proteomes" id="UP001558652"/>
    </source>
</evidence>
<keyword evidence="5" id="KW-0597">Phosphoprotein</keyword>
<protein>
    <recommendedName>
        <fullName evidence="3">non-specific serine/threonine protein kinase</fullName>
        <ecNumber evidence="3">2.7.11.1</ecNumber>
    </recommendedName>
    <alternativeName>
        <fullName evidence="17">Nori-2</fullName>
    </alternativeName>
    <alternativeName>
        <fullName evidence="18">TP53-regulating kinase</fullName>
    </alternativeName>
    <alternativeName>
        <fullName evidence="19">p53-related protein kinase</fullName>
    </alternativeName>
</protein>
<evidence type="ECO:0000256" key="1">
    <source>
        <dbReference type="ARBA" id="ARBA00004123"/>
    </source>
</evidence>
<dbReference type="Proteomes" id="UP001558652">
    <property type="component" value="Unassembled WGS sequence"/>
</dbReference>
<comment type="catalytic activity">
    <reaction evidence="14">
        <text>L-seryl-[protein] + ATP = O-phospho-L-seryl-[protein] + ADP + H(+)</text>
        <dbReference type="Rhea" id="RHEA:17989"/>
        <dbReference type="Rhea" id="RHEA-COMP:9863"/>
        <dbReference type="Rhea" id="RHEA-COMP:11604"/>
        <dbReference type="ChEBI" id="CHEBI:15378"/>
        <dbReference type="ChEBI" id="CHEBI:29999"/>
        <dbReference type="ChEBI" id="CHEBI:30616"/>
        <dbReference type="ChEBI" id="CHEBI:83421"/>
        <dbReference type="ChEBI" id="CHEBI:456216"/>
        <dbReference type="EC" id="2.7.11.1"/>
    </reaction>
</comment>
<dbReference type="NCBIfam" id="TIGR03724">
    <property type="entry name" value="arch_bud32"/>
    <property type="match status" value="1"/>
</dbReference>
<evidence type="ECO:0000256" key="9">
    <source>
        <dbReference type="ARBA" id="ARBA00022777"/>
    </source>
</evidence>
<dbReference type="GO" id="GO:0005524">
    <property type="term" value="F:ATP binding"/>
    <property type="evidence" value="ECO:0007669"/>
    <property type="project" value="UniProtKB-KW"/>
</dbReference>
<name>A0ABD0YQ53_9HEMI</name>
<dbReference type="GO" id="GO:0004674">
    <property type="term" value="F:protein serine/threonine kinase activity"/>
    <property type="evidence" value="ECO:0007669"/>
    <property type="project" value="UniProtKB-KW"/>
</dbReference>
<dbReference type="InterPro" id="IPR008266">
    <property type="entry name" value="Tyr_kinase_AS"/>
</dbReference>
<evidence type="ECO:0000256" key="19">
    <source>
        <dbReference type="ARBA" id="ARBA00081359"/>
    </source>
</evidence>
<comment type="subunit">
    <text evidence="16">Component of the EKC/KEOPS complex composed of at least GON7, TP53RK, TPRKB, OSGEP and LAGE3; the whole complex dimerizes.</text>
</comment>
<evidence type="ECO:0000256" key="15">
    <source>
        <dbReference type="ARBA" id="ARBA00056624"/>
    </source>
</evidence>
<dbReference type="InterPro" id="IPR000719">
    <property type="entry name" value="Prot_kinase_dom"/>
</dbReference>
<dbReference type="Gene3D" id="3.30.200.20">
    <property type="entry name" value="Phosphorylase Kinase, domain 1"/>
    <property type="match status" value="1"/>
</dbReference>